<keyword evidence="7 13" id="KW-0732">Signal</keyword>
<comment type="similarity">
    <text evidence="2">Belongs to the OmpP1/FadL family.</text>
</comment>
<dbReference type="FunFam" id="2.40.160.60:FF:000001">
    <property type="entry name" value="Long-chain fatty acid transporter FadL"/>
    <property type="match status" value="1"/>
</dbReference>
<feature type="signal peptide" evidence="13">
    <location>
        <begin position="1"/>
        <end position="31"/>
    </location>
</feature>
<dbReference type="Pfam" id="PF03349">
    <property type="entry name" value="Toluene_X"/>
    <property type="match status" value="1"/>
</dbReference>
<feature type="chain" id="PRO_5002712364" description="Long-chain fatty acid transport protein" evidence="13">
    <location>
        <begin position="32"/>
        <end position="459"/>
    </location>
</feature>
<evidence type="ECO:0000256" key="12">
    <source>
        <dbReference type="ARBA" id="ARBA00033358"/>
    </source>
</evidence>
<dbReference type="NCBIfam" id="NF007988">
    <property type="entry name" value="PRK10716.1"/>
    <property type="match status" value="1"/>
</dbReference>
<dbReference type="KEGG" id="esa:ESA_00879"/>
<keyword evidence="9" id="KW-0472">Membrane</keyword>
<comment type="subcellular location">
    <subcellularLocation>
        <location evidence="1">Cell outer membrane</location>
        <topology evidence="1">Multi-pass membrane protein</topology>
    </subcellularLocation>
</comment>
<dbReference type="AlphaFoldDB" id="A7MH78"/>
<evidence type="ECO:0000256" key="11">
    <source>
        <dbReference type="ARBA" id="ARBA00031886"/>
    </source>
</evidence>
<evidence type="ECO:0000256" key="13">
    <source>
        <dbReference type="SAM" id="SignalP"/>
    </source>
</evidence>
<dbReference type="PANTHER" id="PTHR35093:SF3">
    <property type="entry name" value="LONG-CHAIN FATTY ACID TRANSPORT PROTEIN"/>
    <property type="match status" value="1"/>
</dbReference>
<dbReference type="InterPro" id="IPR005017">
    <property type="entry name" value="OMPP1/FadL/TodX"/>
</dbReference>
<evidence type="ECO:0000256" key="1">
    <source>
        <dbReference type="ARBA" id="ARBA00004571"/>
    </source>
</evidence>
<evidence type="ECO:0000313" key="15">
    <source>
        <dbReference type="Proteomes" id="UP000000260"/>
    </source>
</evidence>
<keyword evidence="4" id="KW-0813">Transport</keyword>
<dbReference type="Gene3D" id="2.40.160.60">
    <property type="entry name" value="Outer membrane protein transport protein (OMPP1/FadL/TodX)"/>
    <property type="match status" value="1"/>
</dbReference>
<protein>
    <recommendedName>
        <fullName evidence="3">Long-chain fatty acid transport protein</fullName>
    </recommendedName>
    <alternativeName>
        <fullName evidence="12">Outer membrane FadL protein</fullName>
    </alternativeName>
    <alternativeName>
        <fullName evidence="11">Outer membrane flp protein</fullName>
    </alternativeName>
</protein>
<evidence type="ECO:0000256" key="7">
    <source>
        <dbReference type="ARBA" id="ARBA00022729"/>
    </source>
</evidence>
<accession>A7MH78</accession>
<keyword evidence="10" id="KW-0998">Cell outer membrane</keyword>
<evidence type="ECO:0000256" key="2">
    <source>
        <dbReference type="ARBA" id="ARBA00008163"/>
    </source>
</evidence>
<evidence type="ECO:0000256" key="10">
    <source>
        <dbReference type="ARBA" id="ARBA00023237"/>
    </source>
</evidence>
<evidence type="ECO:0000256" key="6">
    <source>
        <dbReference type="ARBA" id="ARBA00022692"/>
    </source>
</evidence>
<dbReference type="Proteomes" id="UP000000260">
    <property type="component" value="Chromosome"/>
</dbReference>
<evidence type="ECO:0000256" key="3">
    <source>
        <dbReference type="ARBA" id="ARBA00015869"/>
    </source>
</evidence>
<keyword evidence="5" id="KW-1134">Transmembrane beta strand</keyword>
<dbReference type="PANTHER" id="PTHR35093">
    <property type="entry name" value="OUTER MEMBRANE PROTEIN NMB0088-RELATED"/>
    <property type="match status" value="1"/>
</dbReference>
<reference evidence="14 15" key="1">
    <citation type="journal article" date="2010" name="PLoS ONE">
        <title>Genome sequence of Cronobacter sakazakii BAA-894 and comparative genomic hybridization analysis with other Cronobacter species.</title>
        <authorList>
            <person name="Kucerova E."/>
            <person name="Clifton S.W."/>
            <person name="Xia X.Q."/>
            <person name="Long F."/>
            <person name="Porwollik S."/>
            <person name="Fulton L."/>
            <person name="Fronick C."/>
            <person name="Minx P."/>
            <person name="Kyung K."/>
            <person name="Warren W."/>
            <person name="Fulton R."/>
            <person name="Feng D."/>
            <person name="Wollam A."/>
            <person name="Shah N."/>
            <person name="Bhonagiri V."/>
            <person name="Nash W.E."/>
            <person name="Hallsworth-Pepin K."/>
            <person name="Wilson R.K."/>
            <person name="McClelland M."/>
            <person name="Forsythe S.J."/>
        </authorList>
    </citation>
    <scope>NUCLEOTIDE SEQUENCE [LARGE SCALE GENOMIC DNA]</scope>
    <source>
        <strain evidence="14 15">ATCC BAA-894</strain>
    </source>
</reference>
<evidence type="ECO:0000256" key="4">
    <source>
        <dbReference type="ARBA" id="ARBA00022448"/>
    </source>
</evidence>
<dbReference type="HOGENOM" id="CLU_035981_0_0_6"/>
<name>A7MH78_CROS8</name>
<proteinExistence type="inferred from homology"/>
<gene>
    <name evidence="14" type="ordered locus">ESA_00879</name>
</gene>
<evidence type="ECO:0000313" key="14">
    <source>
        <dbReference type="EMBL" id="ABU76149.1"/>
    </source>
</evidence>
<keyword evidence="15" id="KW-1185">Reference proteome</keyword>
<organism evidence="14 15">
    <name type="scientific">Cronobacter sakazakii (strain ATCC BAA-894)</name>
    <name type="common">Enterobacter sakazakii</name>
    <dbReference type="NCBI Taxonomy" id="290339"/>
    <lineage>
        <taxon>Bacteria</taxon>
        <taxon>Pseudomonadati</taxon>
        <taxon>Pseudomonadota</taxon>
        <taxon>Gammaproteobacteria</taxon>
        <taxon>Enterobacterales</taxon>
        <taxon>Enterobacteriaceae</taxon>
        <taxon>Cronobacter</taxon>
    </lineage>
</organism>
<keyword evidence="8" id="KW-0445">Lipid transport</keyword>
<dbReference type="GO" id="GO:0015483">
    <property type="term" value="F:long-chain fatty acid transporting porin activity"/>
    <property type="evidence" value="ECO:0007669"/>
    <property type="project" value="TreeGrafter"/>
</dbReference>
<dbReference type="EMBL" id="CP000783">
    <property type="protein sequence ID" value="ABU76149.1"/>
    <property type="molecule type" value="Genomic_DNA"/>
</dbReference>
<sequence length="459" mass="49893">MDEVMVMRQKTLFTKSALAVAVAIVSSQAWSAGFQLNEFSASGLGRAYSGEGAIADDAGNVSRNPALITMFDRPTFSGGAIFVDPDVNVSGRSPTGRSLNADNIAPTAWVPNLHFVAPINEQFGWGASVTSNYGLATEYSNSYAAGSVGGKTDLETLNLNLSGAYRLDNHWSFGLGFDAVYARAKIERYAGDLPQIIAGGLPGLVQSGKIDPQTAAQLGAAAGGINSDTQIAHLKGDEWGFGWNAGILYELDKNNRYSLTYRSEVKIDFDGDYKSSLPAALNPVNAALGLGLPYGTGGRTTGGSLTLNLPEMWEVSGYNRIAPQWAIHYSLTYTSWSQFQELKATNSNGDTLFKKEEKYKDAYRIALGTTYYMDDNWTFRTGIAFDDSPVPEQQRSISIPDQDRLWLSAGTTYAFNEDASVDAGVSYMHGQHVEFTEGPYTFKSEGKAWLYGVNFNYRF</sequence>
<dbReference type="GO" id="GO:0009279">
    <property type="term" value="C:cell outer membrane"/>
    <property type="evidence" value="ECO:0007669"/>
    <property type="project" value="UniProtKB-SubCell"/>
</dbReference>
<evidence type="ECO:0000256" key="5">
    <source>
        <dbReference type="ARBA" id="ARBA00022452"/>
    </source>
</evidence>
<evidence type="ECO:0000256" key="9">
    <source>
        <dbReference type="ARBA" id="ARBA00023136"/>
    </source>
</evidence>
<keyword evidence="6" id="KW-0812">Transmembrane</keyword>
<dbReference type="SUPFAM" id="SSF56935">
    <property type="entry name" value="Porins"/>
    <property type="match status" value="1"/>
</dbReference>
<evidence type="ECO:0000256" key="8">
    <source>
        <dbReference type="ARBA" id="ARBA00023055"/>
    </source>
</evidence>